<dbReference type="AlphaFoldDB" id="A0A367ZRW4"/>
<accession>A0A367ZRW4</accession>
<comment type="caution">
    <text evidence="2">The sequence shown here is derived from an EMBL/GenBank/DDBJ whole genome shotgun (WGS) entry which is preliminary data.</text>
</comment>
<name>A0A367ZRW4_9BACT</name>
<dbReference type="Proteomes" id="UP000252355">
    <property type="component" value="Unassembled WGS sequence"/>
</dbReference>
<reference evidence="2 3" key="1">
    <citation type="submission" date="2018-05" db="EMBL/GenBank/DDBJ databases">
        <title>A metagenomic window into the 2 km-deep terrestrial subsurface aquifer revealed taxonomically and functionally diverse microbial community comprising novel uncultured bacterial lineages.</title>
        <authorList>
            <person name="Kadnikov V.V."/>
            <person name="Mardanov A.V."/>
            <person name="Beletsky A.V."/>
            <person name="Banks D."/>
            <person name="Pimenov N.V."/>
            <person name="Frank Y.A."/>
            <person name="Karnachuk O.V."/>
            <person name="Ravin N.V."/>
        </authorList>
    </citation>
    <scope>NUCLEOTIDE SEQUENCE [LARGE SCALE GENOMIC DNA]</scope>
    <source>
        <strain evidence="2">BY5</strain>
    </source>
</reference>
<evidence type="ECO:0000256" key="1">
    <source>
        <dbReference type="SAM" id="MobiDB-lite"/>
    </source>
</evidence>
<evidence type="ECO:0000313" key="2">
    <source>
        <dbReference type="EMBL" id="RCK80780.1"/>
    </source>
</evidence>
<organism evidence="2 3">
    <name type="scientific">Candidatus Ozemobacter sibiricus</name>
    <dbReference type="NCBI Taxonomy" id="2268124"/>
    <lineage>
        <taxon>Bacteria</taxon>
        <taxon>Candidatus Ozemobacteria</taxon>
        <taxon>Candidatus Ozemobacterales</taxon>
        <taxon>Candidatus Ozemobacteraceae</taxon>
        <taxon>Candidatus Ozemobacter</taxon>
    </lineage>
</organism>
<protein>
    <submittedName>
        <fullName evidence="2">Uncharacterized protein</fullName>
    </submittedName>
</protein>
<gene>
    <name evidence="2" type="ORF">OZSIB_2668</name>
</gene>
<evidence type="ECO:0000313" key="3">
    <source>
        <dbReference type="Proteomes" id="UP000252355"/>
    </source>
</evidence>
<proteinExistence type="predicted"/>
<feature type="region of interest" description="Disordered" evidence="1">
    <location>
        <begin position="276"/>
        <end position="297"/>
    </location>
</feature>
<sequence>MPRLWRSALLLAAALLAVQIAGVFLLWKERFESGAVIQMLPASHLDFSEDVCNVETIRSLLEAPDLAAEVRARFGLEQEAGWAARPLIERRFQESDPTLGTFRFRFRHPSPEVACGVVQALLDGIAARWQAASRARARYILEQDAQVLDMNLGQFDRQLASMSAFRIIAQPASGSPWAGILPTFVGASPHFEETRYQQLNLARRRSEIAIMLGRPGGSPDPVPRWRVVVPPVVAHRPVWPSRLDLLVVCLLNSLLWAGAWAIFRHWHDSHRESQAASPVVTASGCPPVPPGGRASAR</sequence>
<dbReference type="EMBL" id="QOQW01000004">
    <property type="protein sequence ID" value="RCK80780.1"/>
    <property type="molecule type" value="Genomic_DNA"/>
</dbReference>